<keyword evidence="1" id="KW-1133">Transmembrane helix</keyword>
<accession>A0A7Z7KBP4</accession>
<evidence type="ECO:0000313" key="3">
    <source>
        <dbReference type="Proteomes" id="UP000250200"/>
    </source>
</evidence>
<dbReference type="Proteomes" id="UP000250200">
    <property type="component" value="Unassembled WGS sequence"/>
</dbReference>
<sequence length="35" mass="3762">MKNEGSKKSLPKKIGWFIILIIVGILGGVGGKLHE</sequence>
<keyword evidence="1" id="KW-0472">Membrane</keyword>
<gene>
    <name evidence="2" type="ORF">NCTC8181_02403</name>
</gene>
<protein>
    <submittedName>
        <fullName evidence="2">Uncharacterized protein</fullName>
    </submittedName>
</protein>
<comment type="caution">
    <text evidence="2">The sequence shown here is derived from an EMBL/GenBank/DDBJ whole genome shotgun (WGS) entry which is preliminary data.</text>
</comment>
<reference evidence="2 3" key="1">
    <citation type="submission" date="2018-06" db="EMBL/GenBank/DDBJ databases">
        <authorList>
            <consortium name="Pathogen Informatics"/>
            <person name="Doyle S."/>
        </authorList>
    </citation>
    <scope>NUCLEOTIDE SEQUENCE [LARGE SCALE GENOMIC DNA]</scope>
    <source>
        <strain evidence="2 3">NCTC8181</strain>
    </source>
</reference>
<organism evidence="2 3">
    <name type="scientific">Streptococcus agalactiae</name>
    <dbReference type="NCBI Taxonomy" id="1311"/>
    <lineage>
        <taxon>Bacteria</taxon>
        <taxon>Bacillati</taxon>
        <taxon>Bacillota</taxon>
        <taxon>Bacilli</taxon>
        <taxon>Lactobacillales</taxon>
        <taxon>Streptococcaceae</taxon>
        <taxon>Streptococcus</taxon>
    </lineage>
</organism>
<feature type="transmembrane region" description="Helical" evidence="1">
    <location>
        <begin position="14"/>
        <end position="33"/>
    </location>
</feature>
<proteinExistence type="predicted"/>
<evidence type="ECO:0000313" key="2">
    <source>
        <dbReference type="EMBL" id="SQA20053.1"/>
    </source>
</evidence>
<dbReference type="AlphaFoldDB" id="A0A7Z7KBP4"/>
<keyword evidence="1" id="KW-0812">Transmembrane</keyword>
<dbReference type="EMBL" id="UAVB01000002">
    <property type="protein sequence ID" value="SQA20053.1"/>
    <property type="molecule type" value="Genomic_DNA"/>
</dbReference>
<evidence type="ECO:0000256" key="1">
    <source>
        <dbReference type="SAM" id="Phobius"/>
    </source>
</evidence>
<name>A0A7Z7KBP4_STRAG</name>